<dbReference type="OrthoDB" id="2749610at2759"/>
<feature type="compositionally biased region" description="Basic and acidic residues" evidence="1">
    <location>
        <begin position="486"/>
        <end position="497"/>
    </location>
</feature>
<evidence type="ECO:0000313" key="2">
    <source>
        <dbReference type="EMBL" id="THU76400.1"/>
    </source>
</evidence>
<dbReference type="EMBL" id="ML180941">
    <property type="protein sequence ID" value="THU76400.1"/>
    <property type="molecule type" value="Genomic_DNA"/>
</dbReference>
<evidence type="ECO:0000313" key="3">
    <source>
        <dbReference type="Proteomes" id="UP000297245"/>
    </source>
</evidence>
<organism evidence="2 3">
    <name type="scientific">Dendrothele bispora (strain CBS 962.96)</name>
    <dbReference type="NCBI Taxonomy" id="1314807"/>
    <lineage>
        <taxon>Eukaryota</taxon>
        <taxon>Fungi</taxon>
        <taxon>Dikarya</taxon>
        <taxon>Basidiomycota</taxon>
        <taxon>Agaricomycotina</taxon>
        <taxon>Agaricomycetes</taxon>
        <taxon>Agaricomycetidae</taxon>
        <taxon>Agaricales</taxon>
        <taxon>Agaricales incertae sedis</taxon>
        <taxon>Dendrothele</taxon>
    </lineage>
</organism>
<keyword evidence="3" id="KW-1185">Reference proteome</keyword>
<sequence>MAKRKDTSKMKSGQPDKRGQKGYFFGEVKVYLLSKLNSYISSFGDRKAWWAEFWGEWEERYPSRLTREEQEALEAAKVRLKLNIQDQAERDESSEEEPLAKTAAATSAPAPSQPIPSTSAAPSGDMSNVSPSKNTSDIPSASNDASTSKIGPTNASTSKDASRDLDSSKAHAPSASESDSDHEVKKKASKRKKKAPIATPAEAVLLARAAPRSRIVTWFGNAASRHKTANSKPLVPIIEAFNAESLGGQAPRQVVEHKFYEKHGEYKTKVNAAYRERHGSPSADKSHLSNHVAIAKELYEAEPQEVQEKIRKEAEIDYKKRLEEYEQLRDGGEHLQTDDTEVLNSRRRQMAPFLHRFLEMFSVATNTWITATAIGKEEGSDNQLFTCTVNVGATPGEDPLRFHEWDPNGFKDHLKPFAQFVRACMRLSDGLPAEQPAQRRSGSSTSSDPVIDVVPFTPDVQPTPSKKRPPPTRKGKERAVTETSEDNDHWRTEHQIQ</sequence>
<feature type="compositionally biased region" description="Basic residues" evidence="1">
    <location>
        <begin position="465"/>
        <end position="476"/>
    </location>
</feature>
<feature type="compositionally biased region" description="Basic and acidic residues" evidence="1">
    <location>
        <begin position="1"/>
        <end position="19"/>
    </location>
</feature>
<feature type="compositionally biased region" description="Basic and acidic residues" evidence="1">
    <location>
        <begin position="160"/>
        <end position="169"/>
    </location>
</feature>
<name>A0A4S8KLK8_DENBC</name>
<feature type="region of interest" description="Disordered" evidence="1">
    <location>
        <begin position="432"/>
        <end position="497"/>
    </location>
</feature>
<gene>
    <name evidence="2" type="ORF">K435DRAFT_879266</name>
</gene>
<protein>
    <submittedName>
        <fullName evidence="2">Uncharacterized protein</fullName>
    </submittedName>
</protein>
<reference evidence="2 3" key="1">
    <citation type="journal article" date="2019" name="Nat. Ecol. Evol.">
        <title>Megaphylogeny resolves global patterns of mushroom evolution.</title>
        <authorList>
            <person name="Varga T."/>
            <person name="Krizsan K."/>
            <person name="Foldi C."/>
            <person name="Dima B."/>
            <person name="Sanchez-Garcia M."/>
            <person name="Sanchez-Ramirez S."/>
            <person name="Szollosi G.J."/>
            <person name="Szarkandi J.G."/>
            <person name="Papp V."/>
            <person name="Albert L."/>
            <person name="Andreopoulos W."/>
            <person name="Angelini C."/>
            <person name="Antonin V."/>
            <person name="Barry K.W."/>
            <person name="Bougher N.L."/>
            <person name="Buchanan P."/>
            <person name="Buyck B."/>
            <person name="Bense V."/>
            <person name="Catcheside P."/>
            <person name="Chovatia M."/>
            <person name="Cooper J."/>
            <person name="Damon W."/>
            <person name="Desjardin D."/>
            <person name="Finy P."/>
            <person name="Geml J."/>
            <person name="Haridas S."/>
            <person name="Hughes K."/>
            <person name="Justo A."/>
            <person name="Karasinski D."/>
            <person name="Kautmanova I."/>
            <person name="Kiss B."/>
            <person name="Kocsube S."/>
            <person name="Kotiranta H."/>
            <person name="LaButti K.M."/>
            <person name="Lechner B.E."/>
            <person name="Liimatainen K."/>
            <person name="Lipzen A."/>
            <person name="Lukacs Z."/>
            <person name="Mihaltcheva S."/>
            <person name="Morgado L.N."/>
            <person name="Niskanen T."/>
            <person name="Noordeloos M.E."/>
            <person name="Ohm R.A."/>
            <person name="Ortiz-Santana B."/>
            <person name="Ovrebo C."/>
            <person name="Racz N."/>
            <person name="Riley R."/>
            <person name="Savchenko A."/>
            <person name="Shiryaev A."/>
            <person name="Soop K."/>
            <person name="Spirin V."/>
            <person name="Szebenyi C."/>
            <person name="Tomsovsky M."/>
            <person name="Tulloss R.E."/>
            <person name="Uehling J."/>
            <person name="Grigoriev I.V."/>
            <person name="Vagvolgyi C."/>
            <person name="Papp T."/>
            <person name="Martin F.M."/>
            <person name="Miettinen O."/>
            <person name="Hibbett D.S."/>
            <person name="Nagy L.G."/>
        </authorList>
    </citation>
    <scope>NUCLEOTIDE SEQUENCE [LARGE SCALE GENOMIC DNA]</scope>
    <source>
        <strain evidence="2 3">CBS 962.96</strain>
    </source>
</reference>
<feature type="region of interest" description="Disordered" evidence="1">
    <location>
        <begin position="1"/>
        <end position="21"/>
    </location>
</feature>
<evidence type="ECO:0000256" key="1">
    <source>
        <dbReference type="SAM" id="MobiDB-lite"/>
    </source>
</evidence>
<feature type="compositionally biased region" description="Polar residues" evidence="1">
    <location>
        <begin position="125"/>
        <end position="159"/>
    </location>
</feature>
<feature type="region of interest" description="Disordered" evidence="1">
    <location>
        <begin position="84"/>
        <end position="197"/>
    </location>
</feature>
<proteinExistence type="predicted"/>
<feature type="compositionally biased region" description="Polar residues" evidence="1">
    <location>
        <begin position="438"/>
        <end position="448"/>
    </location>
</feature>
<dbReference type="Proteomes" id="UP000297245">
    <property type="component" value="Unassembled WGS sequence"/>
</dbReference>
<feature type="compositionally biased region" description="Low complexity" evidence="1">
    <location>
        <begin position="100"/>
        <end position="123"/>
    </location>
</feature>
<dbReference type="AlphaFoldDB" id="A0A4S8KLK8"/>
<accession>A0A4S8KLK8</accession>